<reference evidence="1 3" key="1">
    <citation type="submission" date="2017-11" db="EMBL/GenBank/DDBJ databases">
        <title>Comparitive Functional Genomics of Dry Heat Resistant strains isolated from the Viking Spacecraft.</title>
        <authorList>
            <person name="Seuylemezian A."/>
            <person name="Cooper K."/>
            <person name="Vaishampayan P."/>
        </authorList>
    </citation>
    <scope>NUCLEOTIDE SEQUENCE [LARGE SCALE GENOMIC DNA]</scope>
    <source>
        <strain evidence="1 3">M4.6</strain>
    </source>
</reference>
<proteinExistence type="predicted"/>
<gene>
    <name evidence="1" type="ORF">CU635_22400</name>
    <name evidence="2" type="ORF">CVD25_08550</name>
</gene>
<dbReference type="OrthoDB" id="2706344at2"/>
<evidence type="ECO:0000313" key="4">
    <source>
        <dbReference type="Proteomes" id="UP000235114"/>
    </source>
</evidence>
<dbReference type="EMBL" id="PGVA01000088">
    <property type="protein sequence ID" value="PLR79583.1"/>
    <property type="molecule type" value="Genomic_DNA"/>
</dbReference>
<dbReference type="Proteomes" id="UP000234951">
    <property type="component" value="Unassembled WGS sequence"/>
</dbReference>
<evidence type="ECO:0000313" key="3">
    <source>
        <dbReference type="Proteomes" id="UP000234951"/>
    </source>
</evidence>
<evidence type="ECO:0000313" key="1">
    <source>
        <dbReference type="EMBL" id="PLR79583.1"/>
    </source>
</evidence>
<accession>A0A2N5GFS2</accession>
<organism evidence="1 3">
    <name type="scientific">Bacillus canaveralius</name>
    <dbReference type="NCBI Taxonomy" id="1403243"/>
    <lineage>
        <taxon>Bacteria</taxon>
        <taxon>Bacillati</taxon>
        <taxon>Bacillota</taxon>
        <taxon>Bacilli</taxon>
        <taxon>Bacillales</taxon>
        <taxon>Bacillaceae</taxon>
        <taxon>Bacillus</taxon>
    </lineage>
</organism>
<reference evidence="2 4" key="2">
    <citation type="submission" date="2017-12" db="EMBL/GenBank/DDBJ databases">
        <title>Comparative Functional Genomics of Dry Heat Resistant strains isolated from the Viking Spacecraft.</title>
        <authorList>
            <person name="Seuylemezian A."/>
            <person name="Cooper K."/>
            <person name="Vaishampayan P."/>
        </authorList>
    </citation>
    <scope>NUCLEOTIDE SEQUENCE [LARGE SCALE GENOMIC DNA]</scope>
    <source>
        <strain evidence="2 4">ATCC 29669</strain>
    </source>
</reference>
<sequence>MIPTEVENRVAKYFFHRYLPEEVMMKIVDRLLATCVWDEEEDLDFDELVRWAIEIIDEQLEDKRFR</sequence>
<name>A0A2N5GFS2_9BACI</name>
<protein>
    <submittedName>
        <fullName evidence="1">Uncharacterized protein</fullName>
    </submittedName>
</protein>
<dbReference type="EMBL" id="PGVD01000024">
    <property type="protein sequence ID" value="PLR98283.1"/>
    <property type="molecule type" value="Genomic_DNA"/>
</dbReference>
<dbReference type="AlphaFoldDB" id="A0A2N5GFS2"/>
<evidence type="ECO:0000313" key="2">
    <source>
        <dbReference type="EMBL" id="PLR98283.1"/>
    </source>
</evidence>
<dbReference type="RefSeq" id="WP_101579568.1">
    <property type="nucleotide sequence ID" value="NZ_PGVA01000088.1"/>
</dbReference>
<dbReference type="Proteomes" id="UP000235114">
    <property type="component" value="Unassembled WGS sequence"/>
</dbReference>
<keyword evidence="4" id="KW-1185">Reference proteome</keyword>
<comment type="caution">
    <text evidence="1">The sequence shown here is derived from an EMBL/GenBank/DDBJ whole genome shotgun (WGS) entry which is preliminary data.</text>
</comment>